<keyword evidence="6" id="KW-0732">Signal</keyword>
<reference evidence="11" key="2">
    <citation type="submission" date="2025-09" db="UniProtKB">
        <authorList>
            <consortium name="Ensembl"/>
        </authorList>
    </citation>
    <scope>IDENTIFICATION</scope>
</reference>
<keyword evidence="8" id="KW-1015">Disulfide bond</keyword>
<comment type="similarity">
    <text evidence="9">Belongs to the ALKAL family.</text>
</comment>
<dbReference type="PANTHER" id="PTHR28676">
    <property type="entry name" value="ALK AND LTK LIGAND 2-RELATED"/>
    <property type="match status" value="1"/>
</dbReference>
<keyword evidence="5" id="KW-0964">Secreted</keyword>
<dbReference type="GO" id="GO:0005615">
    <property type="term" value="C:extracellular space"/>
    <property type="evidence" value="ECO:0007669"/>
    <property type="project" value="UniProtKB-KW"/>
</dbReference>
<dbReference type="InterPro" id="IPR029364">
    <property type="entry name" value="ALKL1/2"/>
</dbReference>
<proteinExistence type="inferred from homology"/>
<evidence type="ECO:0000256" key="4">
    <source>
        <dbReference type="ARBA" id="ARBA00022514"/>
    </source>
</evidence>
<dbReference type="PANTHER" id="PTHR28676:SF2">
    <property type="entry name" value="ALK AND LTK LIGAND 2"/>
    <property type="match status" value="1"/>
</dbReference>
<dbReference type="GO" id="GO:0030298">
    <property type="term" value="F:receptor signaling protein tyrosine kinase activator activity"/>
    <property type="evidence" value="ECO:0007669"/>
    <property type="project" value="InterPro"/>
</dbReference>
<evidence type="ECO:0000256" key="8">
    <source>
        <dbReference type="ARBA" id="ARBA00023157"/>
    </source>
</evidence>
<evidence type="ECO:0000256" key="6">
    <source>
        <dbReference type="ARBA" id="ARBA00022729"/>
    </source>
</evidence>
<evidence type="ECO:0000256" key="2">
    <source>
        <dbReference type="ARBA" id="ARBA00004613"/>
    </source>
</evidence>
<name>A0A3Q2Y8W1_HIPCM</name>
<evidence type="ECO:0000256" key="10">
    <source>
        <dbReference type="SAM" id="MobiDB-lite"/>
    </source>
</evidence>
<evidence type="ECO:0000256" key="7">
    <source>
        <dbReference type="ARBA" id="ARBA00023136"/>
    </source>
</evidence>
<evidence type="ECO:0000313" key="11">
    <source>
        <dbReference type="Ensembl" id="ENSHCOP00000009621.1"/>
    </source>
</evidence>
<feature type="region of interest" description="Disordered" evidence="10">
    <location>
        <begin position="1"/>
        <end position="32"/>
    </location>
</feature>
<dbReference type="AlphaFoldDB" id="A0A3Q2Y8W1"/>
<reference evidence="11" key="1">
    <citation type="submission" date="2025-08" db="UniProtKB">
        <authorList>
            <consortium name="Ensembl"/>
        </authorList>
    </citation>
    <scope>IDENTIFICATION</scope>
</reference>
<comment type="subcellular location">
    <subcellularLocation>
        <location evidence="1">Cell membrane</location>
    </subcellularLocation>
    <subcellularLocation>
        <location evidence="2">Secreted</location>
    </subcellularLocation>
</comment>
<dbReference type="Proteomes" id="UP000264820">
    <property type="component" value="Unplaced"/>
</dbReference>
<evidence type="ECO:0000256" key="1">
    <source>
        <dbReference type="ARBA" id="ARBA00004236"/>
    </source>
</evidence>
<keyword evidence="7" id="KW-0472">Membrane</keyword>
<dbReference type="GO" id="GO:0005125">
    <property type="term" value="F:cytokine activity"/>
    <property type="evidence" value="ECO:0007669"/>
    <property type="project" value="UniProtKB-KW"/>
</dbReference>
<keyword evidence="12" id="KW-1185">Reference proteome</keyword>
<evidence type="ECO:0000256" key="9">
    <source>
        <dbReference type="ARBA" id="ARBA00033741"/>
    </source>
</evidence>
<evidence type="ECO:0008006" key="13">
    <source>
        <dbReference type="Google" id="ProtNLM"/>
    </source>
</evidence>
<feature type="compositionally biased region" description="Polar residues" evidence="10">
    <location>
        <begin position="1"/>
        <end position="23"/>
    </location>
</feature>
<evidence type="ECO:0000313" key="12">
    <source>
        <dbReference type="Proteomes" id="UP000264820"/>
    </source>
</evidence>
<dbReference type="Pfam" id="PF15129">
    <property type="entry name" value="ALKL1_2"/>
    <property type="match status" value="1"/>
</dbReference>
<dbReference type="GO" id="GO:0070374">
    <property type="term" value="P:positive regulation of ERK1 and ERK2 cascade"/>
    <property type="evidence" value="ECO:0007669"/>
    <property type="project" value="TreeGrafter"/>
</dbReference>
<evidence type="ECO:0000256" key="5">
    <source>
        <dbReference type="ARBA" id="ARBA00022525"/>
    </source>
</evidence>
<dbReference type="STRING" id="109280.ENSHCOP00000009621"/>
<evidence type="ECO:0000256" key="3">
    <source>
        <dbReference type="ARBA" id="ARBA00022475"/>
    </source>
</evidence>
<accession>A0A3Q2Y8W1</accession>
<dbReference type="Ensembl" id="ENSHCOT00000015789.1">
    <property type="protein sequence ID" value="ENSHCOP00000009621.1"/>
    <property type="gene ID" value="ENSHCOG00000012091.1"/>
</dbReference>
<keyword evidence="3" id="KW-1003">Cell membrane</keyword>
<sequence>MLILSTSLSESIRNPALSCSLSPAPTPRNHRKMDKYLTHITGRLYFSPKCRKHASHVYHQTRDCTILAYFKRCARLLTRLASSPMCTGDKQR</sequence>
<keyword evidence="4" id="KW-0202">Cytokine</keyword>
<dbReference type="GO" id="GO:0030971">
    <property type="term" value="F:receptor tyrosine kinase binding"/>
    <property type="evidence" value="ECO:0007669"/>
    <property type="project" value="InterPro"/>
</dbReference>
<organism evidence="11 12">
    <name type="scientific">Hippocampus comes</name>
    <name type="common">Tiger tail seahorse</name>
    <dbReference type="NCBI Taxonomy" id="109280"/>
    <lineage>
        <taxon>Eukaryota</taxon>
        <taxon>Metazoa</taxon>
        <taxon>Chordata</taxon>
        <taxon>Craniata</taxon>
        <taxon>Vertebrata</taxon>
        <taxon>Euteleostomi</taxon>
        <taxon>Actinopterygii</taxon>
        <taxon>Neopterygii</taxon>
        <taxon>Teleostei</taxon>
        <taxon>Neoteleostei</taxon>
        <taxon>Acanthomorphata</taxon>
        <taxon>Syngnathiaria</taxon>
        <taxon>Syngnathiformes</taxon>
        <taxon>Syngnathoidei</taxon>
        <taxon>Syngnathidae</taxon>
        <taxon>Hippocampus</taxon>
    </lineage>
</organism>
<dbReference type="GO" id="GO:0070378">
    <property type="term" value="P:positive regulation of ERK5 cascade"/>
    <property type="evidence" value="ECO:0007669"/>
    <property type="project" value="TreeGrafter"/>
</dbReference>
<dbReference type="GO" id="GO:0005886">
    <property type="term" value="C:plasma membrane"/>
    <property type="evidence" value="ECO:0007669"/>
    <property type="project" value="UniProtKB-SubCell"/>
</dbReference>
<dbReference type="GeneTree" id="ENSGT00940000159969"/>
<protein>
    <recommendedName>
        <fullName evidence="13">ALK and LTK ligand 1</fullName>
    </recommendedName>
</protein>